<dbReference type="OrthoDB" id="2538105at2759"/>
<dbReference type="Proteomes" id="UP000017200">
    <property type="component" value="Unassembled WGS sequence"/>
</dbReference>
<feature type="compositionally biased region" description="Low complexity" evidence="1">
    <location>
        <begin position="17"/>
        <end position="49"/>
    </location>
</feature>
<organism evidence="2">
    <name type="scientific">Microbotryum lychnidis-dioicae (strain p1A1 Lamole / MvSl-1064)</name>
    <name type="common">Anther smut fungus</name>
    <dbReference type="NCBI Taxonomy" id="683840"/>
    <lineage>
        <taxon>Eukaryota</taxon>
        <taxon>Fungi</taxon>
        <taxon>Dikarya</taxon>
        <taxon>Basidiomycota</taxon>
        <taxon>Pucciniomycotina</taxon>
        <taxon>Microbotryomycetes</taxon>
        <taxon>Microbotryales</taxon>
        <taxon>Microbotryaceae</taxon>
        <taxon>Microbotryum</taxon>
    </lineage>
</organism>
<dbReference type="EnsemblFungi" id="MVLG_05516T0">
    <property type="protein sequence ID" value="MVLG_05516T0"/>
    <property type="gene ID" value="MVLG_05516"/>
</dbReference>
<proteinExistence type="predicted"/>
<evidence type="ECO:0000256" key="1">
    <source>
        <dbReference type="SAM" id="MobiDB-lite"/>
    </source>
</evidence>
<reference evidence="4" key="1">
    <citation type="submission" date="2010-11" db="EMBL/GenBank/DDBJ databases">
        <title>The genome sequence of Microbotryum violaceum strain p1A1 Lamole.</title>
        <authorList>
            <person name="Cuomo C."/>
            <person name="Perlin M."/>
            <person name="Young S.K."/>
            <person name="Zeng Q."/>
            <person name="Gargeya S."/>
            <person name="Alvarado L."/>
            <person name="Berlin A."/>
            <person name="Chapman S.B."/>
            <person name="Chen Z."/>
            <person name="Freedman E."/>
            <person name="Gellesch M."/>
            <person name="Goldberg J."/>
            <person name="Griggs A."/>
            <person name="Gujja S."/>
            <person name="Heilman E."/>
            <person name="Heiman D."/>
            <person name="Howarth C."/>
            <person name="Mehta T."/>
            <person name="Neiman D."/>
            <person name="Pearson M."/>
            <person name="Roberts A."/>
            <person name="Saif S."/>
            <person name="Shea T."/>
            <person name="Shenoy N."/>
            <person name="Sisk P."/>
            <person name="Stolte C."/>
            <person name="Sykes S."/>
            <person name="White J."/>
            <person name="Yandava C."/>
            <person name="Haas B."/>
            <person name="Nusbaum C."/>
            <person name="Birren B."/>
        </authorList>
    </citation>
    <scope>NUCLEOTIDE SEQUENCE [LARGE SCALE GENOMIC DNA]</scope>
    <source>
        <strain evidence="4">p1A1 Lamole</strain>
    </source>
</reference>
<feature type="region of interest" description="Disordered" evidence="1">
    <location>
        <begin position="348"/>
        <end position="386"/>
    </location>
</feature>
<dbReference type="EMBL" id="GL541718">
    <property type="protein sequence ID" value="KDE04014.1"/>
    <property type="molecule type" value="Genomic_DNA"/>
</dbReference>
<reference evidence="3" key="4">
    <citation type="submission" date="2015-06" db="UniProtKB">
        <authorList>
            <consortium name="EnsemblFungi"/>
        </authorList>
    </citation>
    <scope>IDENTIFICATION</scope>
</reference>
<accession>U5HEH2</accession>
<feature type="compositionally biased region" description="Acidic residues" evidence="1">
    <location>
        <begin position="365"/>
        <end position="376"/>
    </location>
</feature>
<evidence type="ECO:0000313" key="2">
    <source>
        <dbReference type="EMBL" id="KDE04014.1"/>
    </source>
</evidence>
<feature type="region of interest" description="Disordered" evidence="1">
    <location>
        <begin position="1"/>
        <end position="60"/>
    </location>
</feature>
<dbReference type="InParanoid" id="U5HEH2"/>
<sequence length="386" mass="41637">MSSQIYPTPLYRPPLPFTAASHATPTPSTSPTFGSSSSSLSTLPMSQFSNPGHYVPYTSTPVPGTLSPMYTSPTNTSLLMPPIPASSPSVRSGLKRPHHLHHQVESAPLKPIDETTDESDADEDEDDDHQDNDHQDNDRVGTMPRPSSLGVLHSFRSAPPSDAASIRSRHPKKKRRIVESFAGLSLDPTAALVSRSAAGLAAAAQPPTTGTWNESTSVQGEGTSVLPQAPITNFGQLPMTSPPTPDIEDLPMGTGPSSFDLDEHRIYVASLDSPPPSPNLSPHTQEIETEAHTNLTNLMIPTTMLKHLPPPLPLDVIKSLEAADKGAERGAAQALVLYQPLKWTPQEREQQFEEFRREQARQESFDDDGVDLDSVEGAEGNGMEID</sequence>
<reference evidence="2 4" key="3">
    <citation type="journal article" date="2015" name="BMC Genomics">
        <title>Sex and parasites: genomic and transcriptomic analysis of Microbotryum lychnidis-dioicae, the biotrophic and plant-castrating anther smut fungus.</title>
        <authorList>
            <person name="Perlin M.H."/>
            <person name="Amselem J."/>
            <person name="Fontanillas E."/>
            <person name="Toh S.S."/>
            <person name="Chen Z."/>
            <person name="Goldberg J."/>
            <person name="Duplessis S."/>
            <person name="Henrissat B."/>
            <person name="Young S."/>
            <person name="Zeng Q."/>
            <person name="Aguileta G."/>
            <person name="Petit E."/>
            <person name="Badouin H."/>
            <person name="Andrews J."/>
            <person name="Razeeq D."/>
            <person name="Gabaldon T."/>
            <person name="Quesneville H."/>
            <person name="Giraud T."/>
            <person name="Hood M.E."/>
            <person name="Schultz D.J."/>
            <person name="Cuomo C.A."/>
        </authorList>
    </citation>
    <scope>NUCLEOTIDE SEQUENCE [LARGE SCALE GENOMIC DNA]</scope>
    <source>
        <strain evidence="2">P1A1 Lamole</strain>
        <strain evidence="4">p1A1 Lamole</strain>
    </source>
</reference>
<feature type="compositionally biased region" description="Acidic residues" evidence="1">
    <location>
        <begin position="114"/>
        <end position="130"/>
    </location>
</feature>
<name>U5HEH2_USTV1</name>
<evidence type="ECO:0000313" key="3">
    <source>
        <dbReference type="EnsemblFungi" id="MVLG_05516T0"/>
    </source>
</evidence>
<evidence type="ECO:0000313" key="4">
    <source>
        <dbReference type="Proteomes" id="UP000017200"/>
    </source>
</evidence>
<reference evidence="2" key="2">
    <citation type="submission" date="2010-11" db="EMBL/GenBank/DDBJ databases">
        <authorList>
            <consortium name="The Broad Institute Genome Sequencing Platform"/>
            <person name="Earl A."/>
            <person name="Ward D."/>
            <person name="Feldgarden M."/>
            <person name="Gevers D."/>
            <person name="Butler R."/>
            <person name="Young S.K."/>
            <person name="Zeng Q."/>
            <person name="Gargeya S."/>
            <person name="Fitzgerald M."/>
            <person name="Haas B."/>
            <person name="Abouelleil A."/>
            <person name="Alvarado L."/>
            <person name="Arachchi H.M."/>
            <person name="Berlin A."/>
            <person name="Brown A."/>
            <person name="Chapman S.B."/>
            <person name="Chen Z."/>
            <person name="Dunbar C."/>
            <person name="Freedman E."/>
            <person name="Gearin G."/>
            <person name="Gellesch M."/>
            <person name="Goldberg J."/>
            <person name="Griggs A."/>
            <person name="Gujja S."/>
            <person name="Heilman E."/>
            <person name="Heiman D."/>
            <person name="Howarth C."/>
            <person name="Larson L."/>
            <person name="Lui A."/>
            <person name="MacDonald P.J.P."/>
            <person name="Mehta T."/>
            <person name="Montmayeur A."/>
            <person name="Murphy C."/>
            <person name="Neiman D."/>
            <person name="Pearson M."/>
            <person name="Priest M."/>
            <person name="Roberts A."/>
            <person name="Saif S."/>
            <person name="Shea T."/>
            <person name="Shenoy N."/>
            <person name="Sisk P."/>
            <person name="Stolte C."/>
            <person name="Sykes S."/>
            <person name="White J."/>
            <person name="Yandava C."/>
            <person name="Wortman J."/>
            <person name="Nusbaum C."/>
            <person name="Birren B."/>
        </authorList>
    </citation>
    <scope>NUCLEOTIDE SEQUENCE</scope>
    <source>
        <strain evidence="2">P1A1 Lamole</strain>
    </source>
</reference>
<dbReference type="EMBL" id="AEIJ01000581">
    <property type="status" value="NOT_ANNOTATED_CDS"/>
    <property type="molecule type" value="Genomic_DNA"/>
</dbReference>
<feature type="region of interest" description="Disordered" evidence="1">
    <location>
        <begin position="77"/>
        <end position="174"/>
    </location>
</feature>
<keyword evidence="4" id="KW-1185">Reference proteome</keyword>
<feature type="compositionally biased region" description="Basic and acidic residues" evidence="1">
    <location>
        <begin position="348"/>
        <end position="364"/>
    </location>
</feature>
<gene>
    <name evidence="2" type="ORF">MVLG_05516</name>
</gene>
<dbReference type="HOGENOM" id="CLU_716100_0_0_1"/>
<protein>
    <submittedName>
        <fullName evidence="2 3">Uncharacterized protein</fullName>
    </submittedName>
</protein>
<dbReference type="AlphaFoldDB" id="U5HEH2"/>